<dbReference type="InterPro" id="IPR001723">
    <property type="entry name" value="Nuclear_hrmn_rcpt"/>
</dbReference>
<reference evidence="12" key="3">
    <citation type="journal article" date="2014" name="Nature">
        <title>Elephant shark genome provides unique insights into gnathostome evolution.</title>
        <authorList>
            <consortium name="International Elephant Shark Genome Sequencing Consortium"/>
            <person name="Venkatesh B."/>
            <person name="Lee A.P."/>
            <person name="Ravi V."/>
            <person name="Maurya A.K."/>
            <person name="Lian M.M."/>
            <person name="Swann J.B."/>
            <person name="Ohta Y."/>
            <person name="Flajnik M.F."/>
            <person name="Sutoh Y."/>
            <person name="Kasahara M."/>
            <person name="Hoon S."/>
            <person name="Gangu V."/>
            <person name="Roy S.W."/>
            <person name="Irimia M."/>
            <person name="Korzh V."/>
            <person name="Kondrychyn I."/>
            <person name="Lim Z.W."/>
            <person name="Tay B.H."/>
            <person name="Tohari S."/>
            <person name="Kong K.W."/>
            <person name="Ho S."/>
            <person name="Lorente-Galdos B."/>
            <person name="Quilez J."/>
            <person name="Marques-Bonet T."/>
            <person name="Raney B.J."/>
            <person name="Ingham P.W."/>
            <person name="Tay A."/>
            <person name="Hillier L.W."/>
            <person name="Minx P."/>
            <person name="Boehm T."/>
            <person name="Wilson R.K."/>
            <person name="Brenner S."/>
            <person name="Warren W.C."/>
        </authorList>
    </citation>
    <scope>NUCLEOTIDE SEQUENCE [LARGE SCALE GENOMIC DNA]</scope>
</reference>
<keyword evidence="4" id="KW-0963">Cytoplasm</keyword>
<dbReference type="InterPro" id="IPR000536">
    <property type="entry name" value="Nucl_hrmn_rcpt_lig-bd"/>
</dbReference>
<dbReference type="GeneTree" id="ENSGT00390000015719"/>
<dbReference type="InterPro" id="IPR033544">
    <property type="entry name" value="NR0B1/2"/>
</dbReference>
<dbReference type="InParanoid" id="A0A4W3ICV2"/>
<dbReference type="KEGG" id="cmk:103186185"/>
<dbReference type="OrthoDB" id="9926883at2759"/>
<dbReference type="GO" id="GO:0005737">
    <property type="term" value="C:cytoplasm"/>
    <property type="evidence" value="ECO:0007669"/>
    <property type="project" value="UniProtKB-SubCell"/>
</dbReference>
<evidence type="ECO:0000313" key="11">
    <source>
        <dbReference type="Ensembl" id="ENSCMIP00000028104.1"/>
    </source>
</evidence>
<evidence type="ECO:0000256" key="2">
    <source>
        <dbReference type="ARBA" id="ARBA00004496"/>
    </source>
</evidence>
<keyword evidence="7" id="KW-0804">Transcription</keyword>
<dbReference type="AlphaFoldDB" id="A0A4W3ICV2"/>
<dbReference type="PANTHER" id="PTHR24081">
    <property type="entry name" value="NUCLEAR RECEPTOR SUBFAMILY 0 GROUP B"/>
    <property type="match status" value="1"/>
</dbReference>
<evidence type="ECO:0000256" key="9">
    <source>
        <dbReference type="ARBA" id="ARBA00023242"/>
    </source>
</evidence>
<sequence length="271" mass="30609">MACVSQSVSFHKCHCGQRPHTGILYSILNQDHQGESNRCHSLHYQPISALGCSCEVRRKVVLRTPERTCRLSSEVLLKTLNFIKNLPSFCQLPEGDQVLLVQNSWAPLFVLGLAQEGVDFEVTEANVPSLLRRILLNQKVVDGQIQETAMNAPSLAEVQRVKMFLAKFWSMDISTKEYAYLKGITLFNPDVPSLSTPRYILGLQQEAQHTLNEFIGMMHNGDHARFAQILLALSTLRMVSVTSVTELFFRPVLGKVNMNELLFEMLYAKLN</sequence>
<dbReference type="RefSeq" id="XP_007903240.1">
    <property type="nucleotide sequence ID" value="XM_007905049.1"/>
</dbReference>
<dbReference type="Proteomes" id="UP000314986">
    <property type="component" value="Unassembled WGS sequence"/>
</dbReference>
<dbReference type="GO" id="GO:0000122">
    <property type="term" value="P:negative regulation of transcription by RNA polymerase II"/>
    <property type="evidence" value="ECO:0007669"/>
    <property type="project" value="TreeGrafter"/>
</dbReference>
<evidence type="ECO:0000259" key="10">
    <source>
        <dbReference type="PROSITE" id="PS51843"/>
    </source>
</evidence>
<evidence type="ECO:0000256" key="5">
    <source>
        <dbReference type="ARBA" id="ARBA00022491"/>
    </source>
</evidence>
<dbReference type="SUPFAM" id="SSF48508">
    <property type="entry name" value="Nuclear receptor ligand-binding domain"/>
    <property type="match status" value="1"/>
</dbReference>
<evidence type="ECO:0000256" key="6">
    <source>
        <dbReference type="ARBA" id="ARBA00023015"/>
    </source>
</evidence>
<dbReference type="Pfam" id="PF00104">
    <property type="entry name" value="Hormone_recep"/>
    <property type="match status" value="1"/>
</dbReference>
<evidence type="ECO:0000256" key="4">
    <source>
        <dbReference type="ARBA" id="ARBA00022490"/>
    </source>
</evidence>
<dbReference type="STRING" id="7868.ENSCMIP00000028104"/>
<name>A0A4W3ICV2_CALMI</name>
<evidence type="ECO:0000256" key="8">
    <source>
        <dbReference type="ARBA" id="ARBA00023170"/>
    </source>
</evidence>
<dbReference type="GO" id="GO:0005634">
    <property type="term" value="C:nucleus"/>
    <property type="evidence" value="ECO:0007669"/>
    <property type="project" value="UniProtKB-SubCell"/>
</dbReference>
<keyword evidence="8" id="KW-0675">Receptor</keyword>
<comment type="similarity">
    <text evidence="3">Belongs to the nuclear hormone receptor family. NR0 subfamily.</text>
</comment>
<evidence type="ECO:0000313" key="12">
    <source>
        <dbReference type="Proteomes" id="UP000314986"/>
    </source>
</evidence>
<feature type="domain" description="NR LBD" evidence="10">
    <location>
        <begin position="23"/>
        <end position="269"/>
    </location>
</feature>
<reference evidence="12" key="2">
    <citation type="journal article" date="2007" name="PLoS Biol.">
        <title>Survey sequencing and comparative analysis of the elephant shark (Callorhinchus milii) genome.</title>
        <authorList>
            <person name="Venkatesh B."/>
            <person name="Kirkness E.F."/>
            <person name="Loh Y.H."/>
            <person name="Halpern A.L."/>
            <person name="Lee A.P."/>
            <person name="Johnson J."/>
            <person name="Dandona N."/>
            <person name="Viswanathan L.D."/>
            <person name="Tay A."/>
            <person name="Venter J.C."/>
            <person name="Strausberg R.L."/>
            <person name="Brenner S."/>
        </authorList>
    </citation>
    <scope>NUCLEOTIDE SEQUENCE [LARGE SCALE GENOMIC DNA]</scope>
</reference>
<organism evidence="11 12">
    <name type="scientific">Callorhinchus milii</name>
    <name type="common">Ghost shark</name>
    <dbReference type="NCBI Taxonomy" id="7868"/>
    <lineage>
        <taxon>Eukaryota</taxon>
        <taxon>Metazoa</taxon>
        <taxon>Chordata</taxon>
        <taxon>Craniata</taxon>
        <taxon>Vertebrata</taxon>
        <taxon>Chondrichthyes</taxon>
        <taxon>Holocephali</taxon>
        <taxon>Chimaeriformes</taxon>
        <taxon>Callorhinchidae</taxon>
        <taxon>Callorhinchus</taxon>
    </lineage>
</organism>
<dbReference type="GeneID" id="103186185"/>
<comment type="subcellular location">
    <subcellularLocation>
        <location evidence="2">Cytoplasm</location>
    </subcellularLocation>
    <subcellularLocation>
        <location evidence="1">Nucleus</location>
    </subcellularLocation>
</comment>
<gene>
    <name evidence="11" type="primary">nr0b1</name>
</gene>
<keyword evidence="9" id="KW-0539">Nucleus</keyword>
<dbReference type="SMART" id="SM00430">
    <property type="entry name" value="HOLI"/>
    <property type="match status" value="1"/>
</dbReference>
<protein>
    <submittedName>
        <fullName evidence="11">Nuclear receptor subfamily 0 group B member 2-like</fullName>
    </submittedName>
</protein>
<dbReference type="OMA" id="LIQQNWA"/>
<keyword evidence="6" id="KW-0805">Transcription regulation</keyword>
<dbReference type="GO" id="GO:0003714">
    <property type="term" value="F:transcription corepressor activity"/>
    <property type="evidence" value="ECO:0007669"/>
    <property type="project" value="TreeGrafter"/>
</dbReference>
<dbReference type="InterPro" id="IPR035500">
    <property type="entry name" value="NHR-like_dom_sf"/>
</dbReference>
<dbReference type="Gene3D" id="1.10.565.10">
    <property type="entry name" value="Retinoid X Receptor"/>
    <property type="match status" value="1"/>
</dbReference>
<proteinExistence type="inferred from homology"/>
<dbReference type="Ensembl" id="ENSCMIT00000028548.1">
    <property type="protein sequence ID" value="ENSCMIP00000028104.1"/>
    <property type="gene ID" value="ENSCMIG00000012220.1"/>
</dbReference>
<evidence type="ECO:0000256" key="7">
    <source>
        <dbReference type="ARBA" id="ARBA00023163"/>
    </source>
</evidence>
<reference evidence="11" key="5">
    <citation type="submission" date="2025-09" db="UniProtKB">
        <authorList>
            <consortium name="Ensembl"/>
        </authorList>
    </citation>
    <scope>IDENTIFICATION</scope>
</reference>
<evidence type="ECO:0000256" key="3">
    <source>
        <dbReference type="ARBA" id="ARBA00006647"/>
    </source>
</evidence>
<dbReference type="PROSITE" id="PS51843">
    <property type="entry name" value="NR_LBD"/>
    <property type="match status" value="1"/>
</dbReference>
<dbReference type="PRINTS" id="PR00398">
    <property type="entry name" value="STRDHORMONER"/>
</dbReference>
<keyword evidence="5" id="KW-0678">Repressor</keyword>
<reference evidence="12" key="1">
    <citation type="journal article" date="2006" name="Science">
        <title>Ancient noncoding elements conserved in the human genome.</title>
        <authorList>
            <person name="Venkatesh B."/>
            <person name="Kirkness E.F."/>
            <person name="Loh Y.H."/>
            <person name="Halpern A.L."/>
            <person name="Lee A.P."/>
            <person name="Johnson J."/>
            <person name="Dandona N."/>
            <person name="Viswanathan L.D."/>
            <person name="Tay A."/>
            <person name="Venter J.C."/>
            <person name="Strausberg R.L."/>
            <person name="Brenner S."/>
        </authorList>
    </citation>
    <scope>NUCLEOTIDE SEQUENCE [LARGE SCALE GENOMIC DNA]</scope>
</reference>
<dbReference type="FunFam" id="1.10.565.10:FF:000031">
    <property type="entry name" value="Nuclear receptor subfamily 0 group B member 1"/>
    <property type="match status" value="1"/>
</dbReference>
<evidence type="ECO:0000256" key="1">
    <source>
        <dbReference type="ARBA" id="ARBA00004123"/>
    </source>
</evidence>
<accession>A0A4W3ICV2</accession>
<dbReference type="PANTHER" id="PTHR24081:SF11">
    <property type="entry name" value="NR LBD DOMAIN-CONTAINING PROTEIN"/>
    <property type="match status" value="1"/>
</dbReference>
<keyword evidence="12" id="KW-1185">Reference proteome</keyword>
<reference evidence="11" key="4">
    <citation type="submission" date="2025-08" db="UniProtKB">
        <authorList>
            <consortium name="Ensembl"/>
        </authorList>
    </citation>
    <scope>IDENTIFICATION</scope>
</reference>